<evidence type="ECO:0000313" key="2">
    <source>
        <dbReference type="Proteomes" id="UP000655588"/>
    </source>
</evidence>
<keyword evidence="2" id="KW-1185">Reference proteome</keyword>
<gene>
    <name evidence="1" type="ORF">E2986_11459</name>
</gene>
<proteinExistence type="predicted"/>
<dbReference type="EMBL" id="WNWW01000937">
    <property type="protein sequence ID" value="KAF3420523.1"/>
    <property type="molecule type" value="Genomic_DNA"/>
</dbReference>
<name>A0A833W4C6_9HYME</name>
<dbReference type="AlphaFoldDB" id="A0A833W4C6"/>
<dbReference type="Proteomes" id="UP000655588">
    <property type="component" value="Unassembled WGS sequence"/>
</dbReference>
<comment type="caution">
    <text evidence="1">The sequence shown here is derived from an EMBL/GenBank/DDBJ whole genome shotgun (WGS) entry which is preliminary data.</text>
</comment>
<protein>
    <submittedName>
        <fullName evidence="1">Uncharacterized protein</fullName>
    </submittedName>
</protein>
<accession>A0A833W4C6</accession>
<evidence type="ECO:0000313" key="1">
    <source>
        <dbReference type="EMBL" id="KAF3420523.1"/>
    </source>
</evidence>
<reference evidence="1" key="1">
    <citation type="submission" date="2019-11" db="EMBL/GenBank/DDBJ databases">
        <title>The nuclear and mitochondrial genomes of Frieseomelitta varia - a highly eusocial stingless bee (Meliponini) with a permanently sterile worker caste.</title>
        <authorList>
            <person name="Freitas F.C.P."/>
            <person name="Lourenco A.P."/>
            <person name="Nunes F.M.F."/>
            <person name="Paschoal A.R."/>
            <person name="Abreu F.C.P."/>
            <person name="Barbin F.O."/>
            <person name="Bataglia L."/>
            <person name="Cardoso-Junior C.A.M."/>
            <person name="Cervoni M.S."/>
            <person name="Silva S.R."/>
            <person name="Dalarmi F."/>
            <person name="Del Lama M.A."/>
            <person name="Depintor T.S."/>
            <person name="Ferreira K.M."/>
            <person name="Goria P.S."/>
            <person name="Jaskot M.C."/>
            <person name="Lago D.C."/>
            <person name="Luna-Lucena D."/>
            <person name="Moda L.M."/>
            <person name="Nascimento L."/>
            <person name="Pedrino M."/>
            <person name="Rabico F.O."/>
            <person name="Sanches F.C."/>
            <person name="Santos D.E."/>
            <person name="Santos C.G."/>
            <person name="Vieira J."/>
            <person name="Lopes T.F."/>
            <person name="Barchuk A.R."/>
            <person name="Hartfelder K."/>
            <person name="Simoes Z.L.P."/>
            <person name="Bitondi M.M.G."/>
            <person name="Pinheiro D.G."/>
        </authorList>
    </citation>
    <scope>NUCLEOTIDE SEQUENCE</scope>
    <source>
        <strain evidence="1">USP_RPSP 00005682</strain>
        <tissue evidence="1">Whole individual</tissue>
    </source>
</reference>
<sequence>MPETPEDGAREPSLSCEGIYGKSWQMWKYTCVLIRAAGTPNIYRFTLSAFVAFKRWYRMTHPFPLTQQKTLISVRMKNEIYQKHLISILQ</sequence>
<organism evidence="1 2">
    <name type="scientific">Frieseomelitta varia</name>
    <dbReference type="NCBI Taxonomy" id="561572"/>
    <lineage>
        <taxon>Eukaryota</taxon>
        <taxon>Metazoa</taxon>
        <taxon>Ecdysozoa</taxon>
        <taxon>Arthropoda</taxon>
        <taxon>Hexapoda</taxon>
        <taxon>Insecta</taxon>
        <taxon>Pterygota</taxon>
        <taxon>Neoptera</taxon>
        <taxon>Endopterygota</taxon>
        <taxon>Hymenoptera</taxon>
        <taxon>Apocrita</taxon>
        <taxon>Aculeata</taxon>
        <taxon>Apoidea</taxon>
        <taxon>Anthophila</taxon>
        <taxon>Apidae</taxon>
        <taxon>Frieseomelitta</taxon>
    </lineage>
</organism>